<dbReference type="SUPFAM" id="SSF55486">
    <property type="entry name" value="Metalloproteases ('zincins'), catalytic domain"/>
    <property type="match status" value="1"/>
</dbReference>
<proteinExistence type="predicted"/>
<evidence type="ECO:0000313" key="3">
    <source>
        <dbReference type="Proteomes" id="UP000298433"/>
    </source>
</evidence>
<organism evidence="2 3">
    <name type="scientific">Cryobacterium cheniae</name>
    <dbReference type="NCBI Taxonomy" id="1259262"/>
    <lineage>
        <taxon>Bacteria</taxon>
        <taxon>Bacillati</taxon>
        <taxon>Actinomycetota</taxon>
        <taxon>Actinomycetes</taxon>
        <taxon>Micrococcales</taxon>
        <taxon>Microbacteriaceae</taxon>
        <taxon>Cryobacterium</taxon>
    </lineage>
</organism>
<feature type="compositionally biased region" description="Basic residues" evidence="1">
    <location>
        <begin position="18"/>
        <end position="27"/>
    </location>
</feature>
<keyword evidence="3" id="KW-1185">Reference proteome</keyword>
<comment type="caution">
    <text evidence="2">The sequence shown here is derived from an EMBL/GenBank/DDBJ whole genome shotgun (WGS) entry which is preliminary data.</text>
</comment>
<evidence type="ECO:0000313" key="2">
    <source>
        <dbReference type="EMBL" id="TFC84086.1"/>
    </source>
</evidence>
<sequence length="150" mass="17010">MSRVRRSAASTPAPVQRGRGRDRHGRGVRSSATGPYLPPLQTRSDTFDMTVVSTVDYLRSVWPDQLSDVTFEVAAGPASVLAGIGVERWAVNAAERRVVFYRLPIQRLTRLHRNDDLHRRMVIESCVFRAIAELLGKDPWDLAPDRFRHF</sequence>
<evidence type="ECO:0000256" key="1">
    <source>
        <dbReference type="SAM" id="MobiDB-lite"/>
    </source>
</evidence>
<dbReference type="AlphaFoldDB" id="A0A4V3IIW5"/>
<gene>
    <name evidence="2" type="ORF">E3T23_00775</name>
</gene>
<accession>A0A4V3IIW5</accession>
<reference evidence="2 3" key="1">
    <citation type="submission" date="2019-03" db="EMBL/GenBank/DDBJ databases">
        <title>Genomics of glacier-inhabiting Cryobacterium strains.</title>
        <authorList>
            <person name="Liu Q."/>
            <person name="Xin Y.-H."/>
        </authorList>
    </citation>
    <scope>NUCLEOTIDE SEQUENCE [LARGE SCALE GENOMIC DNA]</scope>
    <source>
        <strain evidence="2 3">TMT2-48-2</strain>
    </source>
</reference>
<dbReference type="EMBL" id="SOGN01000007">
    <property type="protein sequence ID" value="TFC84086.1"/>
    <property type="molecule type" value="Genomic_DNA"/>
</dbReference>
<dbReference type="RefSeq" id="WP_134368518.1">
    <property type="nucleotide sequence ID" value="NZ_SOGN01000007.1"/>
</dbReference>
<dbReference type="CDD" id="cd12954">
    <property type="entry name" value="MMP_TTHA0227_like_1"/>
    <property type="match status" value="1"/>
</dbReference>
<feature type="region of interest" description="Disordered" evidence="1">
    <location>
        <begin position="1"/>
        <end position="41"/>
    </location>
</feature>
<dbReference type="Proteomes" id="UP000298433">
    <property type="component" value="Unassembled WGS sequence"/>
</dbReference>
<name>A0A4V3IIW5_9MICO</name>
<protein>
    <submittedName>
        <fullName evidence="2">Metallopeptidase family protein</fullName>
    </submittedName>
</protein>
<dbReference type="OrthoDB" id="4989780at2"/>